<dbReference type="InterPro" id="IPR045246">
    <property type="entry name" value="Piwi_ago-like"/>
</dbReference>
<dbReference type="GO" id="GO:0020037">
    <property type="term" value="F:heme binding"/>
    <property type="evidence" value="ECO:0007669"/>
    <property type="project" value="InterPro"/>
</dbReference>
<keyword evidence="5" id="KW-0812">Transmembrane</keyword>
<evidence type="ECO:0000256" key="2">
    <source>
        <dbReference type="ARBA" id="ARBA00008201"/>
    </source>
</evidence>
<feature type="binding site" description="axial binding residue" evidence="13">
    <location>
        <position position="1440"/>
    </location>
    <ligand>
        <name>heme</name>
        <dbReference type="ChEBI" id="CHEBI:30413"/>
    </ligand>
    <ligandPart>
        <name>Fe</name>
        <dbReference type="ChEBI" id="CHEBI:18248"/>
    </ligandPart>
</feature>
<feature type="compositionally biased region" description="Basic residues" evidence="14">
    <location>
        <begin position="19"/>
        <end position="28"/>
    </location>
</feature>
<dbReference type="Pfam" id="PF00067">
    <property type="entry name" value="p450"/>
    <property type="match status" value="1"/>
</dbReference>
<evidence type="ECO:0000256" key="7">
    <source>
        <dbReference type="ARBA" id="ARBA00022989"/>
    </source>
</evidence>
<keyword evidence="6 13" id="KW-0479">Metal-binding</keyword>
<dbReference type="SMART" id="SM00949">
    <property type="entry name" value="PAZ"/>
    <property type="match status" value="1"/>
</dbReference>
<evidence type="ECO:0000259" key="16">
    <source>
        <dbReference type="PROSITE" id="PS50822"/>
    </source>
</evidence>
<dbReference type="CDD" id="cd04657">
    <property type="entry name" value="Piwi_ago-like"/>
    <property type="match status" value="1"/>
</dbReference>
<dbReference type="InterPro" id="IPR014811">
    <property type="entry name" value="ArgoL1"/>
</dbReference>
<dbReference type="InterPro" id="IPR036396">
    <property type="entry name" value="Cyt_P450_sf"/>
</dbReference>
<comment type="similarity">
    <text evidence="3">Belongs to the cytochrome P450 family.</text>
</comment>
<evidence type="ECO:0000256" key="3">
    <source>
        <dbReference type="ARBA" id="ARBA00010617"/>
    </source>
</evidence>
<dbReference type="FunFam" id="3.30.420.10:FF:000013">
    <property type="entry name" value="protein argonaute 10-like"/>
    <property type="match status" value="1"/>
</dbReference>
<dbReference type="Pfam" id="PF02170">
    <property type="entry name" value="PAZ"/>
    <property type="match status" value="1"/>
</dbReference>
<dbReference type="EMBL" id="CP097509">
    <property type="protein sequence ID" value="URE19529.1"/>
    <property type="molecule type" value="Genomic_DNA"/>
</dbReference>
<evidence type="ECO:0000256" key="5">
    <source>
        <dbReference type="ARBA" id="ARBA00022692"/>
    </source>
</evidence>
<evidence type="ECO:0000256" key="10">
    <source>
        <dbReference type="ARBA" id="ARBA00023033"/>
    </source>
</evidence>
<dbReference type="Gene3D" id="3.40.50.2300">
    <property type="match status" value="2"/>
</dbReference>
<evidence type="ECO:0000256" key="8">
    <source>
        <dbReference type="ARBA" id="ARBA00023002"/>
    </source>
</evidence>
<reference evidence="17" key="1">
    <citation type="submission" date="2022-05" db="EMBL/GenBank/DDBJ databases">
        <title>The Musa troglodytarum L. genome provides insights into the mechanism of non-climacteric behaviour and enrichment of carotenoids.</title>
        <authorList>
            <person name="Wang J."/>
        </authorList>
    </citation>
    <scope>NUCLEOTIDE SEQUENCE</scope>
    <source>
        <tissue evidence="17">Leaf</tissue>
    </source>
</reference>
<dbReference type="CDD" id="cd20639">
    <property type="entry name" value="CYP734"/>
    <property type="match status" value="1"/>
</dbReference>
<dbReference type="PROSITE" id="PS50822">
    <property type="entry name" value="PIWI"/>
    <property type="match status" value="1"/>
</dbReference>
<dbReference type="InterPro" id="IPR032474">
    <property type="entry name" value="Argonaute_N"/>
</dbReference>
<keyword evidence="12" id="KW-0943">RNA-mediated gene silencing</keyword>
<keyword evidence="8" id="KW-0560">Oxidoreductase</keyword>
<dbReference type="SMART" id="SM00950">
    <property type="entry name" value="Piwi"/>
    <property type="match status" value="1"/>
</dbReference>
<dbReference type="GO" id="GO:0004497">
    <property type="term" value="F:monooxygenase activity"/>
    <property type="evidence" value="ECO:0007669"/>
    <property type="project" value="UniProtKB-KW"/>
</dbReference>
<dbReference type="SUPFAM" id="SSF101690">
    <property type="entry name" value="PAZ domain"/>
    <property type="match status" value="1"/>
</dbReference>
<feature type="domain" description="Piwi" evidence="16">
    <location>
        <begin position="509"/>
        <end position="842"/>
    </location>
</feature>
<dbReference type="Proteomes" id="UP001055439">
    <property type="component" value="Chromosome 7"/>
</dbReference>
<evidence type="ECO:0000256" key="12">
    <source>
        <dbReference type="ARBA" id="ARBA00023158"/>
    </source>
</evidence>
<comment type="subcellular location">
    <subcellularLocation>
        <location evidence="1">Membrane</location>
        <topology evidence="1">Single-pass membrane protein</topology>
    </subcellularLocation>
</comment>
<dbReference type="SUPFAM" id="SSF48264">
    <property type="entry name" value="Cytochrome P450"/>
    <property type="match status" value="1"/>
</dbReference>
<dbReference type="InterPro" id="IPR012337">
    <property type="entry name" value="RNaseH-like_sf"/>
</dbReference>
<dbReference type="Pfam" id="PF02171">
    <property type="entry name" value="Piwi"/>
    <property type="match status" value="1"/>
</dbReference>
<dbReference type="GO" id="GO:0003723">
    <property type="term" value="F:RNA binding"/>
    <property type="evidence" value="ECO:0007669"/>
    <property type="project" value="InterPro"/>
</dbReference>
<proteinExistence type="inferred from homology"/>
<evidence type="ECO:0000256" key="6">
    <source>
        <dbReference type="ARBA" id="ARBA00022723"/>
    </source>
</evidence>
<dbReference type="CDD" id="cd02846">
    <property type="entry name" value="PAZ_argonaute_like"/>
    <property type="match status" value="1"/>
</dbReference>
<evidence type="ECO:0000256" key="1">
    <source>
        <dbReference type="ARBA" id="ARBA00004167"/>
    </source>
</evidence>
<evidence type="ECO:0000256" key="13">
    <source>
        <dbReference type="PIRSR" id="PIRSR602401-1"/>
    </source>
</evidence>
<keyword evidence="11" id="KW-0472">Membrane</keyword>
<dbReference type="Gene3D" id="1.10.630.10">
    <property type="entry name" value="Cytochrome P450"/>
    <property type="match status" value="1"/>
</dbReference>
<accession>A0A9E7GPV1</accession>
<dbReference type="PRINTS" id="PR00385">
    <property type="entry name" value="P450"/>
</dbReference>
<feature type="region of interest" description="Disordered" evidence="14">
    <location>
        <begin position="1"/>
        <end position="32"/>
    </location>
</feature>
<dbReference type="InterPro" id="IPR036085">
    <property type="entry name" value="PAZ_dom_sf"/>
</dbReference>
<dbReference type="GO" id="GO:0016020">
    <property type="term" value="C:membrane"/>
    <property type="evidence" value="ECO:0007669"/>
    <property type="project" value="UniProtKB-SubCell"/>
</dbReference>
<dbReference type="GO" id="GO:0031047">
    <property type="term" value="P:regulatory ncRNA-mediated gene silencing"/>
    <property type="evidence" value="ECO:0007669"/>
    <property type="project" value="UniProtKB-KW"/>
</dbReference>
<evidence type="ECO:0000256" key="11">
    <source>
        <dbReference type="ARBA" id="ARBA00023136"/>
    </source>
</evidence>
<dbReference type="Pfam" id="PF16486">
    <property type="entry name" value="ArgoN"/>
    <property type="match status" value="1"/>
</dbReference>
<dbReference type="PROSITE" id="PS00086">
    <property type="entry name" value="CYTOCHROME_P450"/>
    <property type="match status" value="1"/>
</dbReference>
<protein>
    <submittedName>
        <fullName evidence="17">Uncharacterized protein</fullName>
    </submittedName>
</protein>
<keyword evidence="4 13" id="KW-0349">Heme</keyword>
<evidence type="ECO:0000313" key="18">
    <source>
        <dbReference type="Proteomes" id="UP001055439"/>
    </source>
</evidence>
<dbReference type="Pfam" id="PF16488">
    <property type="entry name" value="ArgoL2"/>
    <property type="match status" value="1"/>
</dbReference>
<feature type="domain" description="PAZ" evidence="15">
    <location>
        <begin position="263"/>
        <end position="376"/>
    </location>
</feature>
<dbReference type="GO" id="GO:0008202">
    <property type="term" value="P:steroid metabolic process"/>
    <property type="evidence" value="ECO:0007669"/>
    <property type="project" value="UniProtKB-ARBA"/>
</dbReference>
<keyword evidence="10" id="KW-0503">Monooxygenase</keyword>
<keyword evidence="18" id="KW-1185">Reference proteome</keyword>
<dbReference type="InterPro" id="IPR032472">
    <property type="entry name" value="ArgoL2"/>
</dbReference>
<dbReference type="FunFam" id="2.170.260.10:FF:000001">
    <property type="entry name" value="Protein argonaute-2"/>
    <property type="match status" value="1"/>
</dbReference>
<dbReference type="SUPFAM" id="SSF53098">
    <property type="entry name" value="Ribonuclease H-like"/>
    <property type="match status" value="1"/>
</dbReference>
<dbReference type="Gene3D" id="2.170.260.10">
    <property type="entry name" value="paz domain"/>
    <property type="match status" value="1"/>
</dbReference>
<dbReference type="InterPro" id="IPR002401">
    <property type="entry name" value="Cyt_P450_E_grp-I"/>
</dbReference>
<dbReference type="PRINTS" id="PR00463">
    <property type="entry name" value="EP450I"/>
</dbReference>
<keyword evidence="7" id="KW-1133">Transmembrane helix</keyword>
<sequence length="1505" mass="169806">MNQQKLHGGCPLPEVKKNMERRRGRRKGKTDVDPATEIVTGLSIGPPVSSKGIFFCRRPGFGQVGSRCIVKANHFLAELTNKDLIQYDVTITPEVSSRSMNRAIMSELVRLYREIELGMKLPAYDGRKSLYTAGYLPFNSREFVVKLVEEDGRIGIAREKEYRVAIKFVARADIYHLQQLISGRQTDAPQEALQVLDIVLRELSNQRYISVGRSFYSPDIRKPQWLGDGLQSWCGFYQSIRPTQMGLSLNIDMSSMAFIEPLPVMEFAAQILGKDVLSKPLSDAECIKIKKALRGVKVEVTHRENVRRKYRISGLTSRPTRELIFPVDEQMNMKSVVEYFKEMYGFAIQHSHLPCLQVGNQKKVNYLPMEACKIVEGQRYTKRLNDKQITSLLKVTCQRPREQEKDILQTVIQNEYEQDPYAHEFGINISSKLTSVEARILPAPWLKYHDTGKEKQCLPHVGQWNMMNKKFNCEPVIPVSSAKPEQVEKALKQVYSAAMNKLKGRELELLIAILPDNNGSLYGDLKRICETDLGLISQCCLTKHVFKTSKQYLANVSLKINVKMGGRNTVLLDAISWRIPLVSDIPTIIFGADVTHPETGEDSSPSIAAVVASQDWPEVTKYAGLVCAQAHRQELIQDLFKTWTDPQRGTVTGGMIRELLISFRKATGQKPLRIIFYRDGVSEGQFYQVLLHEVDAIRKACASLEPNYQPPVTFVVVQKRHHTRLFANNHKDRNSTDKSGNILPGNSVTMTFLSNVGTVVDSKICHPTEFDFYLCSHSGIQGTSRPAHYHVLWDENNFTADEMQILTNNLCYTYARCTRSVSVVPPAYYAHLAAFRARFYMDPNRSENSPTPSMGSVKPLPALKEKDNTTADSCDASEYLKSLQTSSVSSLPSCHFLLQLLAVWESTILAFRSNANANANANANGPRLPTLTAASSMTIYITQESAPVTFLKKKNKNKKDTGTMGDAVTWFLSLVSSGLCMFMVLKLLDYLWWRPKRLEHHFASQGIRGPPYRFFVGCVKEMVGLMLEASSKAMVPQTSHNILPRVLSFYHHWKKIYGSTFLLWFGPTARITIADPDLIREIFSTRAEFFDRYESHPLVRQLEGEGLVNLRGKKWAQHRKVLSPAFHMENIKVAISDSFFVFGRDSNQLLIPLIGKTVQGMVEKLPDSGEVEIDVSEWFQEVTEYAITRTALGSSYDDGKAVFQLQTKQMVFAAEAFRKVFIPGYRFLPTKKNTMSWKLDKEIRRGLIALIRRRKESSDDEKPGGRYEKDLLRLMINASASSPGGITAGDMVEECKTFFFAGKQTTSNLLTWATVLLAMHPEWQERARAEVLQVCGSRDIPTRDHLAELKTLGLILNETLRLYPPAVATIRRAKADVEIGDYRIPRGTDLLIPIIAIHHDERLWGPDVARFDPARFAEGVSRAALRPTAFMPFGLGARTCVGQNLALLVARLTLAIILQRSSFRLSPAYIHAPTVLMLLYPQYGAPILFRALPSQPSLQSCHNIS</sequence>
<dbReference type="Gene3D" id="3.30.420.10">
    <property type="entry name" value="Ribonuclease H-like superfamily/Ribonuclease H"/>
    <property type="match status" value="1"/>
</dbReference>
<dbReference type="GO" id="GO:0005506">
    <property type="term" value="F:iron ion binding"/>
    <property type="evidence" value="ECO:0007669"/>
    <property type="project" value="InterPro"/>
</dbReference>
<evidence type="ECO:0000256" key="4">
    <source>
        <dbReference type="ARBA" id="ARBA00022617"/>
    </source>
</evidence>
<dbReference type="SMART" id="SM01163">
    <property type="entry name" value="DUF1785"/>
    <property type="match status" value="1"/>
</dbReference>
<evidence type="ECO:0000313" key="17">
    <source>
        <dbReference type="EMBL" id="URE19529.1"/>
    </source>
</evidence>
<dbReference type="PANTHER" id="PTHR22891">
    <property type="entry name" value="EUKARYOTIC TRANSLATION INITIATION FACTOR 2C"/>
    <property type="match status" value="1"/>
</dbReference>
<dbReference type="PROSITE" id="PS50821">
    <property type="entry name" value="PAZ"/>
    <property type="match status" value="1"/>
</dbReference>
<dbReference type="InterPro" id="IPR017972">
    <property type="entry name" value="Cyt_P450_CS"/>
</dbReference>
<keyword evidence="9 13" id="KW-0408">Iron</keyword>
<evidence type="ECO:0000256" key="14">
    <source>
        <dbReference type="SAM" id="MobiDB-lite"/>
    </source>
</evidence>
<evidence type="ECO:0000256" key="9">
    <source>
        <dbReference type="ARBA" id="ARBA00023004"/>
    </source>
</evidence>
<gene>
    <name evidence="17" type="ORF">MUK42_11702</name>
</gene>
<comment type="cofactor">
    <cofactor evidence="13">
        <name>heme</name>
        <dbReference type="ChEBI" id="CHEBI:30413"/>
    </cofactor>
</comment>
<dbReference type="InterPro" id="IPR001128">
    <property type="entry name" value="Cyt_P450"/>
</dbReference>
<evidence type="ECO:0000259" key="15">
    <source>
        <dbReference type="PROSITE" id="PS50821"/>
    </source>
</evidence>
<dbReference type="InterPro" id="IPR036397">
    <property type="entry name" value="RNaseH_sf"/>
</dbReference>
<dbReference type="Pfam" id="PF08699">
    <property type="entry name" value="ArgoL1"/>
    <property type="match status" value="1"/>
</dbReference>
<name>A0A9E7GPV1_9LILI</name>
<comment type="similarity">
    <text evidence="2">Belongs to the argonaute family. Ago subfamily.</text>
</comment>
<dbReference type="FunFam" id="1.10.630.10:FF:000029">
    <property type="entry name" value="Cytochrome P450 734A1"/>
    <property type="match status" value="1"/>
</dbReference>
<dbReference type="OrthoDB" id="10252740at2759"/>
<dbReference type="InterPro" id="IPR003100">
    <property type="entry name" value="PAZ_dom"/>
</dbReference>
<dbReference type="GO" id="GO:0016705">
    <property type="term" value="F:oxidoreductase activity, acting on paired donors, with incorporation or reduction of molecular oxygen"/>
    <property type="evidence" value="ECO:0007669"/>
    <property type="project" value="InterPro"/>
</dbReference>
<organism evidence="17 18">
    <name type="scientific">Musa troglodytarum</name>
    <name type="common">fe'i banana</name>
    <dbReference type="NCBI Taxonomy" id="320322"/>
    <lineage>
        <taxon>Eukaryota</taxon>
        <taxon>Viridiplantae</taxon>
        <taxon>Streptophyta</taxon>
        <taxon>Embryophyta</taxon>
        <taxon>Tracheophyta</taxon>
        <taxon>Spermatophyta</taxon>
        <taxon>Magnoliopsida</taxon>
        <taxon>Liliopsida</taxon>
        <taxon>Zingiberales</taxon>
        <taxon>Musaceae</taxon>
        <taxon>Musa</taxon>
    </lineage>
</organism>
<dbReference type="InterPro" id="IPR003165">
    <property type="entry name" value="Piwi"/>
</dbReference>